<dbReference type="STRING" id="1056495.Calag_1349"/>
<proteinExistence type="predicted"/>
<keyword evidence="1" id="KW-0812">Transmembrane</keyword>
<evidence type="ECO:0000313" key="3">
    <source>
        <dbReference type="Proteomes" id="UP000010469"/>
    </source>
</evidence>
<reference evidence="3" key="1">
    <citation type="submission" date="2012-03" db="EMBL/GenBank/DDBJ databases">
        <title>Complete genome of Caldisphaera lagunensis DSM 15908.</title>
        <authorList>
            <person name="Lucas S."/>
            <person name="Copeland A."/>
            <person name="Lapidus A."/>
            <person name="Glavina del Rio T."/>
            <person name="Dalin E."/>
            <person name="Tice H."/>
            <person name="Bruce D."/>
            <person name="Goodwin L."/>
            <person name="Pitluck S."/>
            <person name="Peters L."/>
            <person name="Mikhailova N."/>
            <person name="Teshima H."/>
            <person name="Kyrpides N."/>
            <person name="Mavromatis K."/>
            <person name="Ivanova N."/>
            <person name="Brettin T."/>
            <person name="Detter J.C."/>
            <person name="Han C."/>
            <person name="Larimer F."/>
            <person name="Land M."/>
            <person name="Hauser L."/>
            <person name="Markowitz V."/>
            <person name="Cheng J.-F."/>
            <person name="Hugenholtz P."/>
            <person name="Woyke T."/>
            <person name="Wu D."/>
            <person name="Spring S."/>
            <person name="Schroeder M."/>
            <person name="Brambilla E."/>
            <person name="Klenk H.-P."/>
            <person name="Eisen J.A."/>
        </authorList>
    </citation>
    <scope>NUCLEOTIDE SEQUENCE [LARGE SCALE GENOMIC DNA]</scope>
    <source>
        <strain evidence="3">DSM 15908 / JCM 11604 / IC-154</strain>
    </source>
</reference>
<keyword evidence="1" id="KW-1133">Transmembrane helix</keyword>
<dbReference type="HOGENOM" id="CLU_2613411_0_0_2"/>
<feature type="transmembrane region" description="Helical" evidence="1">
    <location>
        <begin position="9"/>
        <end position="29"/>
    </location>
</feature>
<dbReference type="KEGG" id="clg:Calag_1349"/>
<sequence length="78" mass="8988" precursor="true">MMKSSTKEILLLFGFLLLIISMAINIFGLVNTPSVPTKTNPYDNRFDGIFLGMILINLSIMFGFYYKYEELTHEELSK</sequence>
<gene>
    <name evidence="2" type="ordered locus">Calag_1349</name>
</gene>
<evidence type="ECO:0000313" key="2">
    <source>
        <dbReference type="EMBL" id="AFZ71058.1"/>
    </source>
</evidence>
<accession>L0AAW7</accession>
<dbReference type="InParanoid" id="L0AAW7"/>
<keyword evidence="1" id="KW-0472">Membrane</keyword>
<dbReference type="AlphaFoldDB" id="L0AAW7"/>
<dbReference type="EMBL" id="CP003378">
    <property type="protein sequence ID" value="AFZ71058.1"/>
    <property type="molecule type" value="Genomic_DNA"/>
</dbReference>
<feature type="transmembrane region" description="Helical" evidence="1">
    <location>
        <begin position="49"/>
        <end position="68"/>
    </location>
</feature>
<keyword evidence="3" id="KW-1185">Reference proteome</keyword>
<name>L0AAW7_CALLD</name>
<evidence type="ECO:0000256" key="1">
    <source>
        <dbReference type="SAM" id="Phobius"/>
    </source>
</evidence>
<dbReference type="Proteomes" id="UP000010469">
    <property type="component" value="Chromosome"/>
</dbReference>
<organism evidence="2 3">
    <name type="scientific">Caldisphaera lagunensis (strain DSM 15908 / JCM 11604 / ANMR 0165 / IC-154)</name>
    <dbReference type="NCBI Taxonomy" id="1056495"/>
    <lineage>
        <taxon>Archaea</taxon>
        <taxon>Thermoproteota</taxon>
        <taxon>Thermoprotei</taxon>
        <taxon>Acidilobales</taxon>
        <taxon>Caldisphaeraceae</taxon>
        <taxon>Caldisphaera</taxon>
    </lineage>
</organism>
<protein>
    <submittedName>
        <fullName evidence="2">Uncharacterized protein</fullName>
    </submittedName>
</protein>